<dbReference type="Gene3D" id="3.30.390.130">
    <property type="match status" value="1"/>
</dbReference>
<dbReference type="EC" id="2.3.2.27" evidence="9"/>
<dbReference type="UniPathway" id="UPA00143"/>
<comment type="caution">
    <text evidence="14">The sequence shown here is derived from an EMBL/GenBank/DDBJ whole genome shotgun (WGS) entry which is preliminary data.</text>
</comment>
<proteinExistence type="inferred from homology"/>
<dbReference type="AlphaFoldDB" id="A0A8B6EVK0"/>
<dbReference type="CDD" id="cd09633">
    <property type="entry name" value="Deltex_C"/>
    <property type="match status" value="1"/>
</dbReference>
<evidence type="ECO:0000256" key="4">
    <source>
        <dbReference type="ARBA" id="ARBA00022679"/>
    </source>
</evidence>
<dbReference type="InterPro" id="IPR018957">
    <property type="entry name" value="Znf_C3HC4_RING-type"/>
</dbReference>
<dbReference type="PROSITE" id="PS00518">
    <property type="entry name" value="ZF_RING_1"/>
    <property type="match status" value="1"/>
</dbReference>
<protein>
    <recommendedName>
        <fullName evidence="9">E3 ubiquitin-protein ligase</fullName>
        <ecNumber evidence="9">2.3.2.27</ecNumber>
    </recommendedName>
</protein>
<comment type="pathway">
    <text evidence="2 9">Protein modification; protein ubiquitination.</text>
</comment>
<dbReference type="SMART" id="SM00506">
    <property type="entry name" value="A1pp"/>
    <property type="match status" value="1"/>
</dbReference>
<gene>
    <name evidence="14" type="ORF">MGAL_10B009237</name>
</gene>
<keyword evidence="15" id="KW-1185">Reference proteome</keyword>
<organism evidence="14 15">
    <name type="scientific">Mytilus galloprovincialis</name>
    <name type="common">Mediterranean mussel</name>
    <dbReference type="NCBI Taxonomy" id="29158"/>
    <lineage>
        <taxon>Eukaryota</taxon>
        <taxon>Metazoa</taxon>
        <taxon>Spiralia</taxon>
        <taxon>Lophotrochozoa</taxon>
        <taxon>Mollusca</taxon>
        <taxon>Bivalvia</taxon>
        <taxon>Autobranchia</taxon>
        <taxon>Pteriomorphia</taxon>
        <taxon>Mytilida</taxon>
        <taxon>Mytiloidea</taxon>
        <taxon>Mytilidae</taxon>
        <taxon>Mytilinae</taxon>
        <taxon>Mytilus</taxon>
    </lineage>
</organism>
<evidence type="ECO:0000256" key="8">
    <source>
        <dbReference type="PROSITE-ProRule" id="PRU00175"/>
    </source>
</evidence>
<dbReference type="SUPFAM" id="SSF57850">
    <property type="entry name" value="RING/U-box"/>
    <property type="match status" value="1"/>
</dbReference>
<dbReference type="PROSITE" id="PS50089">
    <property type="entry name" value="ZF_RING_2"/>
    <property type="match status" value="1"/>
</dbReference>
<evidence type="ECO:0000259" key="13">
    <source>
        <dbReference type="PROSITE" id="PS51154"/>
    </source>
</evidence>
<keyword evidence="10" id="KW-0175">Coiled coil</keyword>
<dbReference type="InterPro" id="IPR017907">
    <property type="entry name" value="Znf_RING_CS"/>
</dbReference>
<comment type="catalytic activity">
    <reaction evidence="1 9">
        <text>S-ubiquitinyl-[E2 ubiquitin-conjugating enzyme]-L-cysteine + [acceptor protein]-L-lysine = [E2 ubiquitin-conjugating enzyme]-L-cysteine + N(6)-ubiquitinyl-[acceptor protein]-L-lysine.</text>
        <dbReference type="EC" id="2.3.2.27"/>
    </reaction>
</comment>
<dbReference type="Pfam" id="PF18102">
    <property type="entry name" value="DTC"/>
    <property type="match status" value="1"/>
</dbReference>
<dbReference type="InterPro" id="IPR013083">
    <property type="entry name" value="Znf_RING/FYVE/PHD"/>
</dbReference>
<dbReference type="Pfam" id="PF00097">
    <property type="entry name" value="zf-C3HC4"/>
    <property type="match status" value="1"/>
</dbReference>
<dbReference type="InterPro" id="IPR001841">
    <property type="entry name" value="Znf_RING"/>
</dbReference>
<dbReference type="Proteomes" id="UP000596742">
    <property type="component" value="Unassembled WGS sequence"/>
</dbReference>
<dbReference type="PANTHER" id="PTHR12622">
    <property type="entry name" value="DELTEX-RELATED"/>
    <property type="match status" value="1"/>
</dbReference>
<evidence type="ECO:0000256" key="10">
    <source>
        <dbReference type="SAM" id="Coils"/>
    </source>
</evidence>
<dbReference type="InterPro" id="IPR039399">
    <property type="entry name" value="Deltex_C_sf"/>
</dbReference>
<evidence type="ECO:0000256" key="9">
    <source>
        <dbReference type="RuleBase" id="RU367105"/>
    </source>
</evidence>
<dbReference type="GO" id="GO:0007219">
    <property type="term" value="P:Notch signaling pathway"/>
    <property type="evidence" value="ECO:0007669"/>
    <property type="project" value="InterPro"/>
</dbReference>
<dbReference type="GO" id="GO:0005737">
    <property type="term" value="C:cytoplasm"/>
    <property type="evidence" value="ECO:0007669"/>
    <property type="project" value="UniProtKB-SubCell"/>
</dbReference>
<feature type="region of interest" description="Disordered" evidence="11">
    <location>
        <begin position="70"/>
        <end position="102"/>
    </location>
</feature>
<sequence>MSDVSNEDDSAENDQDETWTPPSVISENETKQLEATNNELKKKVQNLEATYAEEGQAKYEAERRTEIAEKKMEDLQDRLKKETEDNEKLSDKLRQHSEDSNERIKTLQTKLEETESNHQQLIDKHHLETKEKCLLSKKVIEQEREYDAIIKKLVLELNETKTELLNVPDKYQELQRELSKDLCEQRSEYDIELRKVKTEAVEANNQVKTVTDFYRREKEENRQLQKVISIMTEELEIGKKKLSEKEVEIDKYLNDFHSIFEGQKRESEYPTDQDDLHETTHLMSSEVNKDILQYVGEKVISNSVLQKYPDVKLKRKSDRLILICSSQEMVNGVQQFLNDMITFAGDTLSWSLGHTHNETQSDSNSSDESNQTMVSFEMSSDDYDKLKFFCKDDIFQHASYDGTNLKLKLKSPAERQKYEDIIISHLQQLLWLEHVTVHYVEPLQQDVTKGVIAEEFPTIYCQINNNVIQLYGDELSILTRAKQRLEMILNINQQILEERKDKDIPDSDNIDVFKSKEIDYISTNHFASRSFSMNDVRYDDEIPANCVFTTAEGISVKVYLGSILNLEVECIVKATNENMSFRYGNSAPVYEAARKQYKYECENNSRRYGTLKVGTCVSSSSTNLYYKYVIHTAEPRWQDYRENEKHKCALDLKQSIVCCLVEADKLRMKSIALPFVSTGISPIPKDMCAKEYCKAIEEYSRIRNNTSSLLEIYFVDKNYALISLIRQEFAKAFIKSGKRYVSKQEPGRQNLKPFSKSTNVRAAQLRVRTRMDSRNSEVCSICWNTMMQPKKLQCGHLFCSACIDHHFKNEPTCPQCGGIQGSQTGIQPQGRMETNIKSSSLCGFPDTNTIEIVYVIPSGIQGEEHPHPGRLFEGITRRAYLPNNTKGQLVVKLLKKAFDRRLVFTIGTSRTTGKTGVIWNDISHKTNPEPNAAFGFPDDTYFDRVLDDLCFKGVTEKDIEP</sequence>
<feature type="region of interest" description="Disordered" evidence="11">
    <location>
        <begin position="1"/>
        <end position="30"/>
    </location>
</feature>
<evidence type="ECO:0000313" key="15">
    <source>
        <dbReference type="Proteomes" id="UP000596742"/>
    </source>
</evidence>
<evidence type="ECO:0000256" key="2">
    <source>
        <dbReference type="ARBA" id="ARBA00004906"/>
    </source>
</evidence>
<dbReference type="PROSITE" id="PS51154">
    <property type="entry name" value="MACRO"/>
    <property type="match status" value="1"/>
</dbReference>
<keyword evidence="4 9" id="KW-0808">Transferase</keyword>
<keyword evidence="9" id="KW-0963">Cytoplasm</keyword>
<feature type="compositionally biased region" description="Polar residues" evidence="11">
    <location>
        <begin position="18"/>
        <end position="30"/>
    </location>
</feature>
<feature type="domain" description="Macro" evidence="13">
    <location>
        <begin position="543"/>
        <end position="733"/>
    </location>
</feature>
<dbReference type="GO" id="GO:0008270">
    <property type="term" value="F:zinc ion binding"/>
    <property type="evidence" value="ECO:0007669"/>
    <property type="project" value="UniProtKB-KW"/>
</dbReference>
<evidence type="ECO:0000313" key="14">
    <source>
        <dbReference type="EMBL" id="VDI40700.1"/>
    </source>
</evidence>
<dbReference type="GO" id="GO:0061630">
    <property type="term" value="F:ubiquitin protein ligase activity"/>
    <property type="evidence" value="ECO:0007669"/>
    <property type="project" value="UniProtKB-UniRule"/>
</dbReference>
<evidence type="ECO:0000256" key="11">
    <source>
        <dbReference type="SAM" id="MobiDB-lite"/>
    </source>
</evidence>
<feature type="compositionally biased region" description="Acidic residues" evidence="11">
    <location>
        <begin position="1"/>
        <end position="17"/>
    </location>
</feature>
<feature type="coiled-coil region" evidence="10">
    <location>
        <begin position="186"/>
        <end position="234"/>
    </location>
</feature>
<accession>A0A8B6EVK0</accession>
<keyword evidence="6 8" id="KW-0863">Zinc-finger</keyword>
<keyword evidence="14" id="KW-0012">Acyltransferase</keyword>
<keyword evidence="5 9" id="KW-0479">Metal-binding</keyword>
<evidence type="ECO:0000256" key="6">
    <source>
        <dbReference type="ARBA" id="ARBA00022771"/>
    </source>
</evidence>
<reference evidence="14" key="1">
    <citation type="submission" date="2018-11" db="EMBL/GenBank/DDBJ databases">
        <authorList>
            <person name="Alioto T."/>
            <person name="Alioto T."/>
        </authorList>
    </citation>
    <scope>NUCLEOTIDE SEQUENCE</scope>
</reference>
<comment type="subcellular location">
    <subcellularLocation>
        <location evidence="9">Cytoplasm</location>
    </subcellularLocation>
</comment>
<evidence type="ECO:0000259" key="12">
    <source>
        <dbReference type="PROSITE" id="PS50089"/>
    </source>
</evidence>
<keyword evidence="7 9" id="KW-0862">Zinc</keyword>
<name>A0A8B6EVK0_MYTGA</name>
<dbReference type="GO" id="GO:0016567">
    <property type="term" value="P:protein ubiquitination"/>
    <property type="evidence" value="ECO:0007669"/>
    <property type="project" value="UniProtKB-UniRule"/>
</dbReference>
<dbReference type="EMBL" id="UYJE01005819">
    <property type="protein sequence ID" value="VDI40700.1"/>
    <property type="molecule type" value="Genomic_DNA"/>
</dbReference>
<dbReference type="Gene3D" id="3.40.220.10">
    <property type="entry name" value="Leucine Aminopeptidase, subunit E, domain 1"/>
    <property type="match status" value="1"/>
</dbReference>
<dbReference type="Gene3D" id="3.30.40.10">
    <property type="entry name" value="Zinc/RING finger domain, C3HC4 (zinc finger)"/>
    <property type="match status" value="1"/>
</dbReference>
<evidence type="ECO:0000256" key="5">
    <source>
        <dbReference type="ARBA" id="ARBA00022723"/>
    </source>
</evidence>
<evidence type="ECO:0000256" key="3">
    <source>
        <dbReference type="ARBA" id="ARBA00009413"/>
    </source>
</evidence>
<evidence type="ECO:0000256" key="1">
    <source>
        <dbReference type="ARBA" id="ARBA00000900"/>
    </source>
</evidence>
<dbReference type="SUPFAM" id="SSF52949">
    <property type="entry name" value="Macro domain-like"/>
    <property type="match status" value="1"/>
</dbReference>
<dbReference type="InterPro" id="IPR039396">
    <property type="entry name" value="Deltex_C"/>
</dbReference>
<evidence type="ECO:0000256" key="7">
    <source>
        <dbReference type="ARBA" id="ARBA00022833"/>
    </source>
</evidence>
<comment type="similarity">
    <text evidence="3 9">Belongs to the Deltex family.</text>
</comment>
<dbReference type="InterPro" id="IPR002589">
    <property type="entry name" value="Macro_dom"/>
</dbReference>
<dbReference type="Pfam" id="PF01661">
    <property type="entry name" value="Macro"/>
    <property type="match status" value="1"/>
</dbReference>
<feature type="domain" description="RING-type" evidence="12">
    <location>
        <begin position="779"/>
        <end position="816"/>
    </location>
</feature>
<dbReference type="InterPro" id="IPR043472">
    <property type="entry name" value="Macro_dom-like"/>
</dbReference>
<dbReference type="InterPro" id="IPR039398">
    <property type="entry name" value="Deltex_fam"/>
</dbReference>
<dbReference type="OrthoDB" id="6095527at2759"/>
<dbReference type="SMART" id="SM00184">
    <property type="entry name" value="RING"/>
    <property type="match status" value="1"/>
</dbReference>